<reference evidence="4" key="1">
    <citation type="submission" date="2021-02" db="EMBL/GenBank/DDBJ databases">
        <authorList>
            <person name="Nowell W R."/>
        </authorList>
    </citation>
    <scope>NUCLEOTIDE SEQUENCE</scope>
</reference>
<dbReference type="AlphaFoldDB" id="A0A813Q9E9"/>
<dbReference type="Gene3D" id="3.30.70.330">
    <property type="match status" value="2"/>
</dbReference>
<name>A0A813Q9E9_9BILA</name>
<feature type="coiled-coil region" evidence="2">
    <location>
        <begin position="248"/>
        <end position="317"/>
    </location>
</feature>
<sequence length="353" mass="41496">MSTVVIDGLDSRTTSDTVKNFCQNFGKILNCYIKCNQCIVTFAEKHNAEEFIRTSPHRIDSNGSVTATWKVTLNRTFPLNQRPIINSTDNTRLTIRGTFEQLEEPNLVRYFSQYGHVRMCLPNPSQGSATITFDDRISCERVLKESRHFLNGRSLIIEPYTATTITTVDDNESNKRMKYSDPNESTLSILTSRFEHEKEQLLNEQIRLQSQFQERIQLFEFEKQQLNEYLLKQQHDFHHQVKHYQYLLQQSLDEITNKDKQIEQLKQENKDIDDLLRQSVHDNEQQQIHLKKREEVHNQTKRKYEELYKAYMKLKDNSTIQGDKDPIGPKTPIANTNLIINKPKSTIDDVRKK</sequence>
<keyword evidence="2" id="KW-0175">Coiled coil</keyword>
<dbReference type="SMART" id="SM00360">
    <property type="entry name" value="RRM"/>
    <property type="match status" value="2"/>
</dbReference>
<evidence type="ECO:0000256" key="2">
    <source>
        <dbReference type="SAM" id="Coils"/>
    </source>
</evidence>
<feature type="domain" description="RRM" evidence="3">
    <location>
        <begin position="91"/>
        <end position="162"/>
    </location>
</feature>
<dbReference type="Pfam" id="PF00076">
    <property type="entry name" value="RRM_1"/>
    <property type="match status" value="1"/>
</dbReference>
<evidence type="ECO:0000313" key="6">
    <source>
        <dbReference type="Proteomes" id="UP000663860"/>
    </source>
</evidence>
<dbReference type="GO" id="GO:0003723">
    <property type="term" value="F:RNA binding"/>
    <property type="evidence" value="ECO:0007669"/>
    <property type="project" value="UniProtKB-UniRule"/>
</dbReference>
<keyword evidence="1" id="KW-0694">RNA-binding</keyword>
<dbReference type="EMBL" id="CAJOBB010000787">
    <property type="protein sequence ID" value="CAF3751506.1"/>
    <property type="molecule type" value="Genomic_DNA"/>
</dbReference>
<accession>A0A813Q9E9</accession>
<dbReference type="EMBL" id="CAJNOE010000028">
    <property type="protein sequence ID" value="CAF0764069.1"/>
    <property type="molecule type" value="Genomic_DNA"/>
</dbReference>
<dbReference type="Proteomes" id="UP000663860">
    <property type="component" value="Unassembled WGS sequence"/>
</dbReference>
<protein>
    <recommendedName>
        <fullName evidence="3">RRM domain-containing protein</fullName>
    </recommendedName>
</protein>
<dbReference type="InterPro" id="IPR035979">
    <property type="entry name" value="RBD_domain_sf"/>
</dbReference>
<gene>
    <name evidence="4" type="ORF">IZO911_LOCUS4889</name>
    <name evidence="5" type="ORF">KXQ929_LOCUS14267</name>
</gene>
<dbReference type="Proteomes" id="UP000663868">
    <property type="component" value="Unassembled WGS sequence"/>
</dbReference>
<dbReference type="InterPro" id="IPR012677">
    <property type="entry name" value="Nucleotide-bd_a/b_plait_sf"/>
</dbReference>
<evidence type="ECO:0000313" key="4">
    <source>
        <dbReference type="EMBL" id="CAF0764069.1"/>
    </source>
</evidence>
<dbReference type="SUPFAM" id="SSF54928">
    <property type="entry name" value="RNA-binding domain, RBD"/>
    <property type="match status" value="2"/>
</dbReference>
<evidence type="ECO:0000313" key="5">
    <source>
        <dbReference type="EMBL" id="CAF3751506.1"/>
    </source>
</evidence>
<dbReference type="InterPro" id="IPR000504">
    <property type="entry name" value="RRM_dom"/>
</dbReference>
<evidence type="ECO:0000256" key="1">
    <source>
        <dbReference type="PROSITE-ProRule" id="PRU00176"/>
    </source>
</evidence>
<comment type="caution">
    <text evidence="4">The sequence shown here is derived from an EMBL/GenBank/DDBJ whole genome shotgun (WGS) entry which is preliminary data.</text>
</comment>
<organism evidence="4 6">
    <name type="scientific">Adineta steineri</name>
    <dbReference type="NCBI Taxonomy" id="433720"/>
    <lineage>
        <taxon>Eukaryota</taxon>
        <taxon>Metazoa</taxon>
        <taxon>Spiralia</taxon>
        <taxon>Gnathifera</taxon>
        <taxon>Rotifera</taxon>
        <taxon>Eurotatoria</taxon>
        <taxon>Bdelloidea</taxon>
        <taxon>Adinetida</taxon>
        <taxon>Adinetidae</taxon>
        <taxon>Adineta</taxon>
    </lineage>
</organism>
<evidence type="ECO:0000259" key="3">
    <source>
        <dbReference type="PROSITE" id="PS50102"/>
    </source>
</evidence>
<proteinExistence type="predicted"/>
<dbReference type="PROSITE" id="PS50102">
    <property type="entry name" value="RRM"/>
    <property type="match status" value="1"/>
</dbReference>